<reference evidence="1" key="2">
    <citation type="submission" date="2021-03" db="UniProtKB">
        <authorList>
            <consortium name="EnsemblPlants"/>
        </authorList>
    </citation>
    <scope>IDENTIFICATION</scope>
</reference>
<dbReference type="AlphaFoldDB" id="A0A803NH91"/>
<dbReference type="EMBL" id="UZAU01000032">
    <property type="status" value="NOT_ANNOTATED_CDS"/>
    <property type="molecule type" value="Genomic_DNA"/>
</dbReference>
<name>A0A803NH91_CANSA</name>
<sequence length="198" mass="21962">MGLYSDFLPPSQALSVLGLGLVGGLIGRVCCCLSERSFRLSLVGLVAPLRVRRCDLVRWCPPLLPFGIWILVRWFVGNWDLVWCSVRSGMIGFDCGSPNLVWWLSNGLVVCLFQFCWMDRGRYVQLAAIGMGCWGIRATAIGSLHIRKEMVLWLHHAESSLAGLTQHFVCVFTGVTRTMKDVVGATPHGLRSFAGVTY</sequence>
<dbReference type="Gramene" id="evm.model.01.1479">
    <property type="protein sequence ID" value="cds.evm.model.01.1479"/>
    <property type="gene ID" value="evm.TU.01.1479"/>
</dbReference>
<reference evidence="1" key="1">
    <citation type="submission" date="2018-11" db="EMBL/GenBank/DDBJ databases">
        <authorList>
            <person name="Grassa J C."/>
        </authorList>
    </citation>
    <scope>NUCLEOTIDE SEQUENCE [LARGE SCALE GENOMIC DNA]</scope>
</reference>
<dbReference type="EnsemblPlants" id="evm.model.01.1479">
    <property type="protein sequence ID" value="cds.evm.model.01.1479"/>
    <property type="gene ID" value="evm.TU.01.1479"/>
</dbReference>
<keyword evidence="2" id="KW-1185">Reference proteome</keyword>
<organism evidence="1 2">
    <name type="scientific">Cannabis sativa</name>
    <name type="common">Hemp</name>
    <name type="synonym">Marijuana</name>
    <dbReference type="NCBI Taxonomy" id="3483"/>
    <lineage>
        <taxon>Eukaryota</taxon>
        <taxon>Viridiplantae</taxon>
        <taxon>Streptophyta</taxon>
        <taxon>Embryophyta</taxon>
        <taxon>Tracheophyta</taxon>
        <taxon>Spermatophyta</taxon>
        <taxon>Magnoliopsida</taxon>
        <taxon>eudicotyledons</taxon>
        <taxon>Gunneridae</taxon>
        <taxon>Pentapetalae</taxon>
        <taxon>rosids</taxon>
        <taxon>fabids</taxon>
        <taxon>Rosales</taxon>
        <taxon>Cannabaceae</taxon>
        <taxon>Cannabis</taxon>
    </lineage>
</organism>
<dbReference type="Proteomes" id="UP000596661">
    <property type="component" value="Chromosome 1"/>
</dbReference>
<accession>A0A803NH91</accession>
<proteinExistence type="predicted"/>
<evidence type="ECO:0000313" key="2">
    <source>
        <dbReference type="Proteomes" id="UP000596661"/>
    </source>
</evidence>
<evidence type="ECO:0000313" key="1">
    <source>
        <dbReference type="EnsemblPlants" id="cds.evm.model.01.1479"/>
    </source>
</evidence>
<protein>
    <submittedName>
        <fullName evidence="1">Uncharacterized protein</fullName>
    </submittedName>
</protein>